<dbReference type="GO" id="GO:0008168">
    <property type="term" value="F:methyltransferase activity"/>
    <property type="evidence" value="ECO:0007669"/>
    <property type="project" value="UniProtKB-KW"/>
</dbReference>
<dbReference type="AlphaFoldDB" id="A0A2I5HP50"/>
<dbReference type="STRING" id="59204.UQ49_02785"/>
<proteinExistence type="predicted"/>
<sequence length="245" mass="28410">MDTFVSNSLVNENETKWEDLHKKSSLKETRTTPSYAIRRIFSERNMIETSGTCSNTNTLEIGCGFGRNLLYLLENKFSGKYVGIDQTDISISKTSSLLNNYINHGIMKILKENAGEQLPFSDESFDCVFDIMSAITFIPDEDLRLRYFDNICRLLKPGGIYFFLCVRTEGFFKDKILDPNLGDESLFKRKFDNMIEKSYTSDELERYLHKLSLKKLDVVSEHIRAFGDENFERENGFWFGCFMKG</sequence>
<evidence type="ECO:0000313" key="3">
    <source>
        <dbReference type="Proteomes" id="UP000230639"/>
    </source>
</evidence>
<dbReference type="Gene3D" id="3.40.50.150">
    <property type="entry name" value="Vaccinia Virus protein VP39"/>
    <property type="match status" value="1"/>
</dbReference>
<organism evidence="2 3">
    <name type="scientific">Salmonella diarizonae</name>
    <dbReference type="NCBI Taxonomy" id="59204"/>
    <lineage>
        <taxon>Bacteria</taxon>
        <taxon>Pseudomonadati</taxon>
        <taxon>Pseudomonadota</taxon>
        <taxon>Gammaproteobacteria</taxon>
        <taxon>Enterobacterales</taxon>
        <taxon>Enterobacteriaceae</taxon>
        <taxon>Salmonella</taxon>
    </lineage>
</organism>
<gene>
    <name evidence="2" type="ORF">CNQ75_24095</name>
</gene>
<dbReference type="CDD" id="cd02440">
    <property type="entry name" value="AdoMet_MTases"/>
    <property type="match status" value="1"/>
</dbReference>
<name>A0A2I5HP50_SALDZ</name>
<dbReference type="RefSeq" id="WP_063390005.1">
    <property type="nucleotide sequence ID" value="NZ_CP011288.1"/>
</dbReference>
<reference evidence="2 3" key="1">
    <citation type="submission" date="2017-09" db="EMBL/GenBank/DDBJ databases">
        <title>Complete genome of Salmonella enterica subsp. diarizonae isolated from stool of a patient with bacterial enteropathy.</title>
        <authorList>
            <person name="Zhou J."/>
            <person name="Chen Q."/>
            <person name="Guo L."/>
            <person name="Fan J."/>
        </authorList>
    </citation>
    <scope>NUCLEOTIDE SEQUENCE [LARGE SCALE GENOMIC DNA]</scope>
    <source>
        <strain evidence="2 3">HZS154</strain>
    </source>
</reference>
<dbReference type="InterPro" id="IPR029063">
    <property type="entry name" value="SAM-dependent_MTases_sf"/>
</dbReference>
<dbReference type="Proteomes" id="UP000230639">
    <property type="component" value="Chromosome"/>
</dbReference>
<evidence type="ECO:0000259" key="1">
    <source>
        <dbReference type="Pfam" id="PF13649"/>
    </source>
</evidence>
<keyword evidence="2" id="KW-0489">Methyltransferase</keyword>
<dbReference type="GO" id="GO:0032259">
    <property type="term" value="P:methylation"/>
    <property type="evidence" value="ECO:0007669"/>
    <property type="project" value="UniProtKB-KW"/>
</dbReference>
<dbReference type="EMBL" id="CP023345">
    <property type="protein sequence ID" value="ATW57312.1"/>
    <property type="molecule type" value="Genomic_DNA"/>
</dbReference>
<protein>
    <submittedName>
        <fullName evidence="2">Class I SAM-dependent methyltransferase</fullName>
    </submittedName>
</protein>
<dbReference type="PANTHER" id="PTHR43591">
    <property type="entry name" value="METHYLTRANSFERASE"/>
    <property type="match status" value="1"/>
</dbReference>
<keyword evidence="2" id="KW-0808">Transferase</keyword>
<dbReference type="Pfam" id="PF13649">
    <property type="entry name" value="Methyltransf_25"/>
    <property type="match status" value="1"/>
</dbReference>
<evidence type="ECO:0000313" key="2">
    <source>
        <dbReference type="EMBL" id="ATW57312.1"/>
    </source>
</evidence>
<dbReference type="InterPro" id="IPR041698">
    <property type="entry name" value="Methyltransf_25"/>
</dbReference>
<feature type="domain" description="Methyltransferase" evidence="1">
    <location>
        <begin position="59"/>
        <end position="159"/>
    </location>
</feature>
<accession>A0A2I5HP50</accession>
<dbReference type="SUPFAM" id="SSF53335">
    <property type="entry name" value="S-adenosyl-L-methionine-dependent methyltransferases"/>
    <property type="match status" value="1"/>
</dbReference>